<feature type="domain" description="Transglutaminase-like" evidence="3">
    <location>
        <begin position="533"/>
        <end position="602"/>
    </location>
</feature>
<sequence>MRRRRARAPRRGPLGVLGDGALLFLILTGTLFSFLTAFGAAVLSLPLLLGCAACSLLFLGVFSLPRRRLSLLLLLLLLLGLWLLALWRLWDTLTLGEIALRCAVHNSISDSLGRNSYIHPIAQLPEQTWLRAATALALCAAAALGALLGLSIVRLRSGLLTLLFSLPFLAVPLAFTLTPAWLPLMAVLLGWGVLVLCSLTARWDGGGSARLCLVALPVLALVLLLLNVALPQESYRRPAWADQANEAITNWAVRVSDRLFPGLKLGGGGTLSGADASVDLADAGPLRYSGRTVLEVSTSLRGRLYLRGFSGAVYDGGSWAPLDEQSYESEPLYSSTYRPAWTRDDVQPMNFPALADRASVPGKDYASVTIRNLGADPGYVYYPYQLLSTPEEISGGQFVHDAYLAREEGVWTHTLYVQPECDPLSGAQLPEELRDAEQEYARFVYQNYTGVPDALSDTLYRHLISMVAEPEACLPGGAENEHYQALMYGSYGGNAAFALTLSALISDYLGQLAVYDPATPAVPEGEDYVRWFLEESRRGYCMHFASAAVLLLRYNGVPARYVSGYVADVASSGTARVPDSNAHAWVEIYLDGYGWHPVEVTPAYAGAQPGQSGAPAETAQPTPTPSAAPAPSRGPNAAVPTPTPTPQAQAAQSAPFDLRLLLFPAGMGLLLALFALRRRLALRRRERRFRQADANRAVIEAYLYLRRLERWGGVMPETAEALAKKAAFSQHAMTQPEREAVVSAARACAARVDAALPRWRRLLFRYWFGL</sequence>
<dbReference type="InterPro" id="IPR002931">
    <property type="entry name" value="Transglutaminase-like"/>
</dbReference>
<feature type="transmembrane region" description="Helical" evidence="2">
    <location>
        <begin position="658"/>
        <end position="676"/>
    </location>
</feature>
<gene>
    <name evidence="4" type="ORF">H8S57_04635</name>
</gene>
<dbReference type="SMART" id="SM00460">
    <property type="entry name" value="TGc"/>
    <property type="match status" value="1"/>
</dbReference>
<dbReference type="Pfam" id="PF11992">
    <property type="entry name" value="TgpA_N"/>
    <property type="match status" value="1"/>
</dbReference>
<comment type="caution">
    <text evidence="4">The sequence shown here is derived from an EMBL/GenBank/DDBJ whole genome shotgun (WGS) entry which is preliminary data.</text>
</comment>
<feature type="region of interest" description="Disordered" evidence="1">
    <location>
        <begin position="604"/>
        <end position="651"/>
    </location>
</feature>
<feature type="transmembrane region" description="Helical" evidence="2">
    <location>
        <begin position="211"/>
        <end position="230"/>
    </location>
</feature>
<keyword evidence="5" id="KW-1185">Reference proteome</keyword>
<dbReference type="PANTHER" id="PTHR42736:SF1">
    <property type="entry name" value="PROTEIN-GLUTAMINE GAMMA-GLUTAMYLTRANSFERASE"/>
    <property type="match status" value="1"/>
</dbReference>
<feature type="compositionally biased region" description="Low complexity" evidence="1">
    <location>
        <begin position="604"/>
        <end position="621"/>
    </location>
</feature>
<dbReference type="Proteomes" id="UP000661435">
    <property type="component" value="Unassembled WGS sequence"/>
</dbReference>
<feature type="compositionally biased region" description="Low complexity" evidence="1">
    <location>
        <begin position="629"/>
        <end position="651"/>
    </location>
</feature>
<evidence type="ECO:0000313" key="4">
    <source>
        <dbReference type="EMBL" id="MBC5733013.1"/>
    </source>
</evidence>
<feature type="transmembrane region" description="Helical" evidence="2">
    <location>
        <begin position="71"/>
        <end position="90"/>
    </location>
</feature>
<dbReference type="InterPro" id="IPR021878">
    <property type="entry name" value="TgpA_N"/>
</dbReference>
<dbReference type="PANTHER" id="PTHR42736">
    <property type="entry name" value="PROTEIN-GLUTAMINE GAMMA-GLUTAMYLTRANSFERASE"/>
    <property type="match status" value="1"/>
</dbReference>
<protein>
    <recommendedName>
        <fullName evidence="3">Transglutaminase-like domain-containing protein</fullName>
    </recommendedName>
</protein>
<reference evidence="4" key="1">
    <citation type="submission" date="2020-08" db="EMBL/GenBank/DDBJ databases">
        <title>Genome public.</title>
        <authorList>
            <person name="Liu C."/>
            <person name="Sun Q."/>
        </authorList>
    </citation>
    <scope>NUCLEOTIDE SEQUENCE</scope>
    <source>
        <strain evidence="4">NSJ-51</strain>
    </source>
</reference>
<dbReference type="InterPro" id="IPR038765">
    <property type="entry name" value="Papain-like_cys_pep_sf"/>
</dbReference>
<dbReference type="InterPro" id="IPR052901">
    <property type="entry name" value="Bact_TGase-like"/>
</dbReference>
<feature type="transmembrane region" description="Helical" evidence="2">
    <location>
        <begin position="181"/>
        <end position="199"/>
    </location>
</feature>
<proteinExistence type="predicted"/>
<name>A0A8J6JC24_9FIRM</name>
<feature type="transmembrane region" description="Helical" evidence="2">
    <location>
        <begin position="47"/>
        <end position="64"/>
    </location>
</feature>
<feature type="transmembrane region" description="Helical" evidence="2">
    <location>
        <begin position="157"/>
        <end position="175"/>
    </location>
</feature>
<accession>A0A8J6JC24</accession>
<dbReference type="EMBL" id="JACOPP010000004">
    <property type="protein sequence ID" value="MBC5733013.1"/>
    <property type="molecule type" value="Genomic_DNA"/>
</dbReference>
<keyword evidence="2" id="KW-0812">Transmembrane</keyword>
<evidence type="ECO:0000256" key="2">
    <source>
        <dbReference type="SAM" id="Phobius"/>
    </source>
</evidence>
<evidence type="ECO:0000259" key="3">
    <source>
        <dbReference type="SMART" id="SM00460"/>
    </source>
</evidence>
<evidence type="ECO:0000256" key="1">
    <source>
        <dbReference type="SAM" id="MobiDB-lite"/>
    </source>
</evidence>
<dbReference type="RefSeq" id="WP_186906909.1">
    <property type="nucleotide sequence ID" value="NZ_JACOPP010000004.1"/>
</dbReference>
<dbReference type="SUPFAM" id="SSF54001">
    <property type="entry name" value="Cysteine proteinases"/>
    <property type="match status" value="1"/>
</dbReference>
<feature type="transmembrane region" description="Helical" evidence="2">
    <location>
        <begin position="129"/>
        <end position="150"/>
    </location>
</feature>
<evidence type="ECO:0000313" key="5">
    <source>
        <dbReference type="Proteomes" id="UP000661435"/>
    </source>
</evidence>
<dbReference type="Pfam" id="PF01841">
    <property type="entry name" value="Transglut_core"/>
    <property type="match status" value="1"/>
</dbReference>
<dbReference type="AlphaFoldDB" id="A0A8J6JC24"/>
<keyword evidence="2" id="KW-1133">Transmembrane helix</keyword>
<dbReference type="Gene3D" id="3.10.620.30">
    <property type="match status" value="1"/>
</dbReference>
<organism evidence="4 5">
    <name type="scientific">Lawsonibacter hominis</name>
    <dbReference type="NCBI Taxonomy" id="2763053"/>
    <lineage>
        <taxon>Bacteria</taxon>
        <taxon>Bacillati</taxon>
        <taxon>Bacillota</taxon>
        <taxon>Clostridia</taxon>
        <taxon>Eubacteriales</taxon>
        <taxon>Oscillospiraceae</taxon>
        <taxon>Lawsonibacter</taxon>
    </lineage>
</organism>
<keyword evidence="2" id="KW-0472">Membrane</keyword>
<feature type="transmembrane region" description="Helical" evidence="2">
    <location>
        <begin position="21"/>
        <end position="41"/>
    </location>
</feature>